<protein>
    <submittedName>
        <fullName evidence="1">Uncharacterized protein</fullName>
    </submittedName>
</protein>
<sequence length="49" mass="5474">MKNTSTKLEKLSPVMAVTSNSRIPLRTISSAGKRLMWKLTSESSMDLFT</sequence>
<organism evidence="1">
    <name type="scientific">Timema genevievae</name>
    <name type="common">Walking stick</name>
    <dbReference type="NCBI Taxonomy" id="629358"/>
    <lineage>
        <taxon>Eukaryota</taxon>
        <taxon>Metazoa</taxon>
        <taxon>Ecdysozoa</taxon>
        <taxon>Arthropoda</taxon>
        <taxon>Hexapoda</taxon>
        <taxon>Insecta</taxon>
        <taxon>Pterygota</taxon>
        <taxon>Neoptera</taxon>
        <taxon>Polyneoptera</taxon>
        <taxon>Phasmatodea</taxon>
        <taxon>Timematodea</taxon>
        <taxon>Timematoidea</taxon>
        <taxon>Timematidae</taxon>
        <taxon>Timema</taxon>
    </lineage>
</organism>
<dbReference type="EMBL" id="OE846503">
    <property type="protein sequence ID" value="CAD7609931.1"/>
    <property type="molecule type" value="Genomic_DNA"/>
</dbReference>
<proteinExistence type="predicted"/>
<reference evidence="1" key="1">
    <citation type="submission" date="2020-11" db="EMBL/GenBank/DDBJ databases">
        <authorList>
            <person name="Tran Van P."/>
        </authorList>
    </citation>
    <scope>NUCLEOTIDE SEQUENCE</scope>
</reference>
<accession>A0A7R9K7N7</accession>
<evidence type="ECO:0000313" key="1">
    <source>
        <dbReference type="EMBL" id="CAD7609931.1"/>
    </source>
</evidence>
<gene>
    <name evidence="1" type="ORF">TGEB3V08_LOCUS10631</name>
</gene>
<name>A0A7R9K7N7_TIMGE</name>
<dbReference type="AlphaFoldDB" id="A0A7R9K7N7"/>